<evidence type="ECO:0000313" key="5">
    <source>
        <dbReference type="Proteomes" id="UP000279995"/>
    </source>
</evidence>
<gene>
    <name evidence="4" type="ORF">D9T18_12955</name>
</gene>
<dbReference type="PANTHER" id="PTHR30469">
    <property type="entry name" value="MULTIDRUG RESISTANCE PROTEIN MDTA"/>
    <property type="match status" value="1"/>
</dbReference>
<dbReference type="Proteomes" id="UP000279995">
    <property type="component" value="Chromosome I"/>
</dbReference>
<dbReference type="SUPFAM" id="SSF111369">
    <property type="entry name" value="HlyD-like secretion proteins"/>
    <property type="match status" value="1"/>
</dbReference>
<protein>
    <submittedName>
        <fullName evidence="4">Efflux RND transporter periplasmic adaptor subunit</fullName>
    </submittedName>
</protein>
<dbReference type="RefSeq" id="WP_121637916.1">
    <property type="nucleotide sequence ID" value="NZ_CP033065.1"/>
</dbReference>
<feature type="coiled-coil region" evidence="2">
    <location>
        <begin position="115"/>
        <end position="183"/>
    </location>
</feature>
<dbReference type="GO" id="GO:0015562">
    <property type="term" value="F:efflux transmembrane transporter activity"/>
    <property type="evidence" value="ECO:0007669"/>
    <property type="project" value="TreeGrafter"/>
</dbReference>
<dbReference type="Gene3D" id="1.10.287.470">
    <property type="entry name" value="Helix hairpin bin"/>
    <property type="match status" value="1"/>
</dbReference>
<dbReference type="InterPro" id="IPR058625">
    <property type="entry name" value="MdtA-like_BSH"/>
</dbReference>
<reference evidence="4 5" key="1">
    <citation type="submission" date="2018-10" db="EMBL/GenBank/DDBJ databases">
        <title>Complete Genome Sequence and Transcriptomic Profiles of a Marine Bacterium, Pseudoalteromonas agarivorans Hao 2018.</title>
        <authorList>
            <person name="Hao L."/>
        </authorList>
    </citation>
    <scope>NUCLEOTIDE SEQUENCE [LARGE SCALE GENOMIC DNA]</scope>
    <source>
        <strain evidence="4 5">Hao 2018</strain>
    </source>
</reference>
<proteinExistence type="inferred from homology"/>
<comment type="similarity">
    <text evidence="1">Belongs to the membrane fusion protein (MFP) (TC 8.A.1) family.</text>
</comment>
<dbReference type="NCBIfam" id="TIGR01730">
    <property type="entry name" value="RND_mfp"/>
    <property type="match status" value="1"/>
</dbReference>
<dbReference type="AlphaFoldDB" id="A0AAD0U2J2"/>
<dbReference type="Gene3D" id="2.40.30.170">
    <property type="match status" value="1"/>
</dbReference>
<keyword evidence="2" id="KW-0175">Coiled coil</keyword>
<evidence type="ECO:0000313" key="4">
    <source>
        <dbReference type="EMBL" id="AYM87527.1"/>
    </source>
</evidence>
<dbReference type="InterPro" id="IPR006143">
    <property type="entry name" value="RND_pump_MFP"/>
</dbReference>
<feature type="domain" description="Multidrug resistance protein MdtA-like barrel-sandwich hybrid" evidence="3">
    <location>
        <begin position="75"/>
        <end position="214"/>
    </location>
</feature>
<evidence type="ECO:0000256" key="2">
    <source>
        <dbReference type="SAM" id="Coils"/>
    </source>
</evidence>
<accession>A0AAD0U2J2</accession>
<sequence>MKISPVPVVVTLVAIVCIGLAISYNGQKMAQQANGPKPEPAKSVAPNVSVINAVPSTYQAYVSGHGEAKAHWALSLKAQVKGEITNMSEQFATGNVVKKGQVLAQIDNTEYLQAVASAKATLADAKLALQEEQDLGNQAKREWQRSGVTQAPSSPLVFRTLQLEAAQATADNAQYALQTAQRDEKNTHISAPFDAVILSRDVDLGTYVSIDDTLATLNSTDKVEISVPLSLSQWQNLASDKSGEVILSDVTTQNQWQGYIARFEQHLDDSSRQRSVVVALDKPFEQATPLLPGTFLAVQIAGKALNNVIKLPASAVSQEGLIWYVNEQNTLMSIQAQKLFERGDYVYISPIEGHTNLRVVARPLVSYLNDMLVNPIVEEMP</sequence>
<dbReference type="Gene3D" id="2.40.50.100">
    <property type="match status" value="1"/>
</dbReference>
<organism evidence="4 5">
    <name type="scientific">Pseudoalteromonas agarivorans</name>
    <dbReference type="NCBI Taxonomy" id="176102"/>
    <lineage>
        <taxon>Bacteria</taxon>
        <taxon>Pseudomonadati</taxon>
        <taxon>Pseudomonadota</taxon>
        <taxon>Gammaproteobacteria</taxon>
        <taxon>Alteromonadales</taxon>
        <taxon>Pseudoalteromonadaceae</taxon>
        <taxon>Pseudoalteromonas</taxon>
    </lineage>
</organism>
<evidence type="ECO:0000259" key="3">
    <source>
        <dbReference type="Pfam" id="PF25917"/>
    </source>
</evidence>
<name>A0AAD0U2J2_9GAMM</name>
<evidence type="ECO:0000256" key="1">
    <source>
        <dbReference type="ARBA" id="ARBA00009477"/>
    </source>
</evidence>
<dbReference type="GO" id="GO:1990281">
    <property type="term" value="C:efflux pump complex"/>
    <property type="evidence" value="ECO:0007669"/>
    <property type="project" value="TreeGrafter"/>
</dbReference>
<dbReference type="Pfam" id="PF25917">
    <property type="entry name" value="BSH_RND"/>
    <property type="match status" value="1"/>
</dbReference>
<dbReference type="EMBL" id="CP033065">
    <property type="protein sequence ID" value="AYM87527.1"/>
    <property type="molecule type" value="Genomic_DNA"/>
</dbReference>
<dbReference type="PANTHER" id="PTHR30469:SF12">
    <property type="entry name" value="MULTIDRUG RESISTANCE PROTEIN MDTA"/>
    <property type="match status" value="1"/>
</dbReference>